<evidence type="ECO:0000259" key="1">
    <source>
        <dbReference type="SMART" id="SM00871"/>
    </source>
</evidence>
<dbReference type="Proteomes" id="UP001212841">
    <property type="component" value="Unassembled WGS sequence"/>
</dbReference>
<dbReference type="EMBL" id="JADGJD010000448">
    <property type="protein sequence ID" value="KAJ3050997.1"/>
    <property type="molecule type" value="Genomic_DNA"/>
</dbReference>
<dbReference type="Gene3D" id="3.20.80.10">
    <property type="entry name" value="Regulatory factor, effector binding domain"/>
    <property type="match status" value="1"/>
</dbReference>
<dbReference type="AlphaFoldDB" id="A0AAD5SD44"/>
<reference evidence="2" key="1">
    <citation type="submission" date="2020-05" db="EMBL/GenBank/DDBJ databases">
        <title>Phylogenomic resolution of chytrid fungi.</title>
        <authorList>
            <person name="Stajich J.E."/>
            <person name="Amses K."/>
            <person name="Simmons R."/>
            <person name="Seto K."/>
            <person name="Myers J."/>
            <person name="Bonds A."/>
            <person name="Quandt C.A."/>
            <person name="Barry K."/>
            <person name="Liu P."/>
            <person name="Grigoriev I."/>
            <person name="Longcore J.E."/>
            <person name="James T.Y."/>
        </authorList>
    </citation>
    <scope>NUCLEOTIDE SEQUENCE</scope>
    <source>
        <strain evidence="2">JEL0318</strain>
    </source>
</reference>
<dbReference type="InterPro" id="IPR029442">
    <property type="entry name" value="GyrI-like"/>
</dbReference>
<keyword evidence="3" id="KW-1185">Reference proteome</keyword>
<evidence type="ECO:0000313" key="3">
    <source>
        <dbReference type="Proteomes" id="UP001212841"/>
    </source>
</evidence>
<comment type="caution">
    <text evidence="2">The sequence shown here is derived from an EMBL/GenBank/DDBJ whole genome shotgun (WGS) entry which is preliminary data.</text>
</comment>
<organism evidence="2 3">
    <name type="scientific">Rhizophlyctis rosea</name>
    <dbReference type="NCBI Taxonomy" id="64517"/>
    <lineage>
        <taxon>Eukaryota</taxon>
        <taxon>Fungi</taxon>
        <taxon>Fungi incertae sedis</taxon>
        <taxon>Chytridiomycota</taxon>
        <taxon>Chytridiomycota incertae sedis</taxon>
        <taxon>Chytridiomycetes</taxon>
        <taxon>Rhizophlyctidales</taxon>
        <taxon>Rhizophlyctidaceae</taxon>
        <taxon>Rhizophlyctis</taxon>
    </lineage>
</organism>
<dbReference type="SUPFAM" id="SSF55136">
    <property type="entry name" value="Probable bacterial effector-binding domain"/>
    <property type="match status" value="1"/>
</dbReference>
<dbReference type="InterPro" id="IPR010499">
    <property type="entry name" value="AraC_E-bd"/>
</dbReference>
<sequence length="184" mass="21407">MTTQPNPEPPITLTTLPAHRALIYRSRVHSNDWRTPITLQKRLLAEFLQTHSLNSQIPTIPYLSFIPRSTPQYVETGYILTPTTSDLIYSSLKSETGEEVKEVGWDEEVGEGWFVRVVEEGECLKLVHEGSYERYYEAWGRVWREVEERGLKMAGVPEQRVLMDYTEVEERDLRSELIVPIVRK</sequence>
<gene>
    <name evidence="2" type="ORF">HK097_008020</name>
</gene>
<dbReference type="InterPro" id="IPR011256">
    <property type="entry name" value="Reg_factor_effector_dom_sf"/>
</dbReference>
<evidence type="ECO:0000313" key="2">
    <source>
        <dbReference type="EMBL" id="KAJ3050997.1"/>
    </source>
</evidence>
<accession>A0AAD5SD44</accession>
<protein>
    <recommendedName>
        <fullName evidence="1">AraC effector-binding domain-containing protein</fullName>
    </recommendedName>
</protein>
<feature type="domain" description="AraC effector-binding" evidence="1">
    <location>
        <begin position="9"/>
        <end position="182"/>
    </location>
</feature>
<dbReference type="SMART" id="SM00871">
    <property type="entry name" value="AraC_E_bind"/>
    <property type="match status" value="1"/>
</dbReference>
<proteinExistence type="predicted"/>
<name>A0AAD5SD44_9FUNG</name>
<dbReference type="Pfam" id="PF06445">
    <property type="entry name" value="GyrI-like"/>
    <property type="match status" value="1"/>
</dbReference>